<name>A0A137NYB6_CONC2</name>
<sequence length="110" mass="12709">MYCSTIFSLLSALTLISAQQNCPAGTPKNNAIRFAWQHRWLRCENQIEGQCPQNLAHPYSKPAKDDCEKYLSESGEDYVIDYYFCEKKNKFDELEDILKNSGWDCAISEE</sequence>
<keyword evidence="1" id="KW-0732">Signal</keyword>
<dbReference type="AlphaFoldDB" id="A0A137NYB6"/>
<proteinExistence type="predicted"/>
<accession>A0A137NYB6</accession>
<reference evidence="2 3" key="1">
    <citation type="journal article" date="2015" name="Genome Biol. Evol.">
        <title>Phylogenomic analyses indicate that early fungi evolved digesting cell walls of algal ancestors of land plants.</title>
        <authorList>
            <person name="Chang Y."/>
            <person name="Wang S."/>
            <person name="Sekimoto S."/>
            <person name="Aerts A.L."/>
            <person name="Choi C."/>
            <person name="Clum A."/>
            <person name="LaButti K.M."/>
            <person name="Lindquist E.A."/>
            <person name="Yee Ngan C."/>
            <person name="Ohm R.A."/>
            <person name="Salamov A.A."/>
            <person name="Grigoriev I.V."/>
            <person name="Spatafora J.W."/>
            <person name="Berbee M.L."/>
        </authorList>
    </citation>
    <scope>NUCLEOTIDE SEQUENCE [LARGE SCALE GENOMIC DNA]</scope>
    <source>
        <strain evidence="2 3">NRRL 28638</strain>
    </source>
</reference>
<evidence type="ECO:0000313" key="3">
    <source>
        <dbReference type="Proteomes" id="UP000070444"/>
    </source>
</evidence>
<organism evidence="2 3">
    <name type="scientific">Conidiobolus coronatus (strain ATCC 28846 / CBS 209.66 / NRRL 28638)</name>
    <name type="common">Delacroixia coronata</name>
    <dbReference type="NCBI Taxonomy" id="796925"/>
    <lineage>
        <taxon>Eukaryota</taxon>
        <taxon>Fungi</taxon>
        <taxon>Fungi incertae sedis</taxon>
        <taxon>Zoopagomycota</taxon>
        <taxon>Entomophthoromycotina</taxon>
        <taxon>Entomophthoromycetes</taxon>
        <taxon>Entomophthorales</taxon>
        <taxon>Ancylistaceae</taxon>
        <taxon>Conidiobolus</taxon>
    </lineage>
</organism>
<keyword evidence="3" id="KW-1185">Reference proteome</keyword>
<feature type="chain" id="PRO_5007294298" evidence="1">
    <location>
        <begin position="19"/>
        <end position="110"/>
    </location>
</feature>
<dbReference type="Proteomes" id="UP000070444">
    <property type="component" value="Unassembled WGS sequence"/>
</dbReference>
<evidence type="ECO:0000256" key="1">
    <source>
        <dbReference type="SAM" id="SignalP"/>
    </source>
</evidence>
<feature type="signal peptide" evidence="1">
    <location>
        <begin position="1"/>
        <end position="18"/>
    </location>
</feature>
<evidence type="ECO:0000313" key="2">
    <source>
        <dbReference type="EMBL" id="KXN67863.1"/>
    </source>
</evidence>
<dbReference type="EMBL" id="KQ964609">
    <property type="protein sequence ID" value="KXN67863.1"/>
    <property type="molecule type" value="Genomic_DNA"/>
</dbReference>
<gene>
    <name evidence="2" type="ORF">CONCODRAFT_9997</name>
</gene>
<protein>
    <submittedName>
        <fullName evidence="2">Uncharacterized protein</fullName>
    </submittedName>
</protein>